<dbReference type="KEGG" id="hbl:XJ32_05810"/>
<evidence type="ECO:0000313" key="1">
    <source>
        <dbReference type="EMBL" id="AQQ59682.1"/>
    </source>
</evidence>
<gene>
    <name evidence="1" type="ORF">XJ32_05810</name>
</gene>
<evidence type="ECO:0008006" key="3">
    <source>
        <dbReference type="Google" id="ProtNLM"/>
    </source>
</evidence>
<accession>A0A1Q2LIE0</accession>
<organism evidence="1 2">
    <name type="scientific">Helicobacter bilis</name>
    <dbReference type="NCBI Taxonomy" id="37372"/>
    <lineage>
        <taxon>Bacteria</taxon>
        <taxon>Pseudomonadati</taxon>
        <taxon>Campylobacterota</taxon>
        <taxon>Epsilonproteobacteria</taxon>
        <taxon>Campylobacterales</taxon>
        <taxon>Helicobacteraceae</taxon>
        <taxon>Helicobacter</taxon>
    </lineage>
</organism>
<name>A0A1Q2LIE0_9HELI</name>
<dbReference type="Proteomes" id="UP000188298">
    <property type="component" value="Chromosome"/>
</dbReference>
<sequence>MIILAHRGLNHYIKANAVIESNVKSNIKTDIERKNAFSHNENNAIKRNIESNIKAHKSGNSLQNFHESFSLGYGVETDIRDYCLDLVISHDMADSNAESFETFLQTYQKHGNNLTLALNIKADGLCVPLKKALQQYCIDNYFVFDMSLPDTLHYIKHDMNVFTRQSEYEKIPALYDKAKGVWLDEFCNHWISEEIILKHLDKNKQICIVSPDLHKRDFWREWDEYRYIINKHKLHNKIMLCTDYTQAAREFFHG</sequence>
<proteinExistence type="predicted"/>
<evidence type="ECO:0000313" key="2">
    <source>
        <dbReference type="Proteomes" id="UP000188298"/>
    </source>
</evidence>
<protein>
    <recommendedName>
        <fullName evidence="3">Phosphodiesterase</fullName>
    </recommendedName>
</protein>
<reference evidence="1 2" key="1">
    <citation type="submission" date="2017-02" db="EMBL/GenBank/DDBJ databases">
        <title>Whole genome sequencing of Helicobacter bilis strain AAQJH.</title>
        <authorList>
            <person name="Conlan S."/>
            <person name="Thomas P.J."/>
            <person name="Mullikin J."/>
            <person name="Palmore T.N."/>
            <person name="Frank K.M."/>
            <person name="Segre J.A."/>
        </authorList>
    </citation>
    <scope>NUCLEOTIDE SEQUENCE [LARGE SCALE GENOMIC DNA]</scope>
    <source>
        <strain evidence="1 2">AAQJH</strain>
    </source>
</reference>
<dbReference type="EMBL" id="CP019645">
    <property type="protein sequence ID" value="AQQ59682.1"/>
    <property type="molecule type" value="Genomic_DNA"/>
</dbReference>
<dbReference type="AlphaFoldDB" id="A0A1Q2LIE0"/>